<sequence length="230" mass="25696">MNNKNASKSTSADVFEAVSAHLNEMRSAITEPIRVREEDLANQLGVSRTPVRQALIRLESTGMISLRPGRGALLEPVSDRDYIEWLQLREQLEGFAAREATLNASQRDVMGLRAIFAPFAQPHIAESKAAEYAQANVAFHAQIMRLANNSLLERVWASFGHTQTSYRRKTISRLHRSADSLREHLQIIDAIEQRDADLAESLARAHVRALHVAFEQADGQPDASISFSQK</sequence>
<dbReference type="GO" id="GO:0003700">
    <property type="term" value="F:DNA-binding transcription factor activity"/>
    <property type="evidence" value="ECO:0007669"/>
    <property type="project" value="InterPro"/>
</dbReference>
<dbReference type="RefSeq" id="WP_136405722.1">
    <property type="nucleotide sequence ID" value="NZ_SSWX01000006.1"/>
</dbReference>
<evidence type="ECO:0000256" key="2">
    <source>
        <dbReference type="ARBA" id="ARBA00023125"/>
    </source>
</evidence>
<evidence type="ECO:0000259" key="4">
    <source>
        <dbReference type="PROSITE" id="PS50949"/>
    </source>
</evidence>
<evidence type="ECO:0000256" key="1">
    <source>
        <dbReference type="ARBA" id="ARBA00023015"/>
    </source>
</evidence>
<dbReference type="PANTHER" id="PTHR43537:SF49">
    <property type="entry name" value="TRANSCRIPTIONAL REGULATORY PROTEIN"/>
    <property type="match status" value="1"/>
</dbReference>
<dbReference type="Gene3D" id="1.10.10.10">
    <property type="entry name" value="Winged helix-like DNA-binding domain superfamily/Winged helix DNA-binding domain"/>
    <property type="match status" value="1"/>
</dbReference>
<evidence type="ECO:0000256" key="3">
    <source>
        <dbReference type="ARBA" id="ARBA00023163"/>
    </source>
</evidence>
<feature type="domain" description="HTH gntR-type" evidence="4">
    <location>
        <begin position="8"/>
        <end position="77"/>
    </location>
</feature>
<dbReference type="Pfam" id="PF00392">
    <property type="entry name" value="GntR"/>
    <property type="match status" value="1"/>
</dbReference>
<keyword evidence="1" id="KW-0805">Transcription regulation</keyword>
<evidence type="ECO:0000313" key="5">
    <source>
        <dbReference type="EMBL" id="THJ34512.1"/>
    </source>
</evidence>
<dbReference type="GO" id="GO:0003677">
    <property type="term" value="F:DNA binding"/>
    <property type="evidence" value="ECO:0007669"/>
    <property type="project" value="UniProtKB-KW"/>
</dbReference>
<dbReference type="Proteomes" id="UP000306236">
    <property type="component" value="Unassembled WGS sequence"/>
</dbReference>
<name>A0A4V3YXB3_9BURK</name>
<dbReference type="PRINTS" id="PR00035">
    <property type="entry name" value="HTHGNTR"/>
</dbReference>
<protein>
    <submittedName>
        <fullName evidence="5">GntR family transcriptional regulator</fullName>
    </submittedName>
</protein>
<dbReference type="InterPro" id="IPR036390">
    <property type="entry name" value="WH_DNA-bd_sf"/>
</dbReference>
<gene>
    <name evidence="5" type="ORF">E8K88_05825</name>
</gene>
<dbReference type="EMBL" id="SSWX01000006">
    <property type="protein sequence ID" value="THJ34512.1"/>
    <property type="molecule type" value="Genomic_DNA"/>
</dbReference>
<dbReference type="Pfam" id="PF07729">
    <property type="entry name" value="FCD"/>
    <property type="match status" value="1"/>
</dbReference>
<dbReference type="AlphaFoldDB" id="A0A4V3YXB3"/>
<dbReference type="SUPFAM" id="SSF48008">
    <property type="entry name" value="GntR ligand-binding domain-like"/>
    <property type="match status" value="1"/>
</dbReference>
<organism evidence="5 6">
    <name type="scientific">Lampropedia aestuarii</name>
    <dbReference type="NCBI Taxonomy" id="2562762"/>
    <lineage>
        <taxon>Bacteria</taxon>
        <taxon>Pseudomonadati</taxon>
        <taxon>Pseudomonadota</taxon>
        <taxon>Betaproteobacteria</taxon>
        <taxon>Burkholderiales</taxon>
        <taxon>Comamonadaceae</taxon>
        <taxon>Lampropedia</taxon>
    </lineage>
</organism>
<dbReference type="InterPro" id="IPR008920">
    <property type="entry name" value="TF_FadR/GntR_C"/>
</dbReference>
<dbReference type="InterPro" id="IPR000524">
    <property type="entry name" value="Tscrpt_reg_HTH_GntR"/>
</dbReference>
<accession>A0A4V3YXB3</accession>
<proteinExistence type="predicted"/>
<dbReference type="Gene3D" id="1.20.120.530">
    <property type="entry name" value="GntR ligand-binding domain-like"/>
    <property type="match status" value="1"/>
</dbReference>
<reference evidence="5 6" key="1">
    <citation type="submission" date="2019-04" db="EMBL/GenBank/DDBJ databases">
        <title>Lampropedia sp YIM MLB12 draf genome.</title>
        <authorList>
            <person name="Wang Y.-X."/>
        </authorList>
    </citation>
    <scope>NUCLEOTIDE SEQUENCE [LARGE SCALE GENOMIC DNA]</scope>
    <source>
        <strain evidence="5 6">YIM MLB12</strain>
    </source>
</reference>
<dbReference type="OrthoDB" id="8631299at2"/>
<dbReference type="SMART" id="SM00895">
    <property type="entry name" value="FCD"/>
    <property type="match status" value="1"/>
</dbReference>
<dbReference type="InterPro" id="IPR011711">
    <property type="entry name" value="GntR_C"/>
</dbReference>
<dbReference type="PANTHER" id="PTHR43537">
    <property type="entry name" value="TRANSCRIPTIONAL REGULATOR, GNTR FAMILY"/>
    <property type="match status" value="1"/>
</dbReference>
<comment type="caution">
    <text evidence="5">The sequence shown here is derived from an EMBL/GenBank/DDBJ whole genome shotgun (WGS) entry which is preliminary data.</text>
</comment>
<dbReference type="PROSITE" id="PS50949">
    <property type="entry name" value="HTH_GNTR"/>
    <property type="match status" value="1"/>
</dbReference>
<keyword evidence="6" id="KW-1185">Reference proteome</keyword>
<dbReference type="SUPFAM" id="SSF46785">
    <property type="entry name" value="Winged helix' DNA-binding domain"/>
    <property type="match status" value="1"/>
</dbReference>
<dbReference type="InterPro" id="IPR036388">
    <property type="entry name" value="WH-like_DNA-bd_sf"/>
</dbReference>
<keyword evidence="2" id="KW-0238">DNA-binding</keyword>
<keyword evidence="3" id="KW-0804">Transcription</keyword>
<evidence type="ECO:0000313" key="6">
    <source>
        <dbReference type="Proteomes" id="UP000306236"/>
    </source>
</evidence>
<dbReference type="SMART" id="SM00345">
    <property type="entry name" value="HTH_GNTR"/>
    <property type="match status" value="1"/>
</dbReference>